<sequence>MYLIQSAHNEQLKRLSKLLKQAKTRRELGLAAMEGVHVLQAYLHTGALPEQVFVSEKRAEHAEVAKLLRRLPAGVVHVVTGDALSKITALTEADDVISVIRRPVNAALPTSGNGMLLEDVQDPGNIGTIIRCAAAVGLDWLLLSKGAADVYSPKVLRAAMGGHFGLAIYTDVDALAWAAQFTGRLWMTALGQDSDSLYDLDLNQDGAWVMGNEGNGISEPLLALAPKTVHIPMHAHTESLNVAMAATVCVFEQQRQRLQHAVKA</sequence>
<evidence type="ECO:0000256" key="1">
    <source>
        <dbReference type="ARBA" id="ARBA00007228"/>
    </source>
</evidence>
<gene>
    <name evidence="6" type="ORF">LVJ82_14505</name>
</gene>
<evidence type="ECO:0000259" key="4">
    <source>
        <dbReference type="Pfam" id="PF00588"/>
    </source>
</evidence>
<feature type="domain" description="tRNA/rRNA methyltransferase SpoU type" evidence="4">
    <location>
        <begin position="116"/>
        <end position="250"/>
    </location>
</feature>
<comment type="similarity">
    <text evidence="1">Belongs to the class IV-like SAM-binding methyltransferase superfamily. RNA methyltransferase TrmH family.</text>
</comment>
<dbReference type="Pfam" id="PF22435">
    <property type="entry name" value="MRM3-like_sub_bind"/>
    <property type="match status" value="1"/>
</dbReference>
<evidence type="ECO:0000259" key="5">
    <source>
        <dbReference type="Pfam" id="PF22435"/>
    </source>
</evidence>
<dbReference type="GO" id="GO:0008168">
    <property type="term" value="F:methyltransferase activity"/>
    <property type="evidence" value="ECO:0007669"/>
    <property type="project" value="UniProtKB-KW"/>
</dbReference>
<proteinExistence type="inferred from homology"/>
<dbReference type="Proteomes" id="UP000832011">
    <property type="component" value="Chromosome"/>
</dbReference>
<dbReference type="InterPro" id="IPR029026">
    <property type="entry name" value="tRNA_m1G_MTases_N"/>
</dbReference>
<dbReference type="EMBL" id="CP091511">
    <property type="protein sequence ID" value="UOO88661.1"/>
    <property type="molecule type" value="Genomic_DNA"/>
</dbReference>
<dbReference type="SUPFAM" id="SSF75217">
    <property type="entry name" value="alpha/beta knot"/>
    <property type="match status" value="1"/>
</dbReference>
<dbReference type="InterPro" id="IPR053888">
    <property type="entry name" value="MRM3-like_sub_bind"/>
</dbReference>
<reference evidence="6 7" key="1">
    <citation type="journal article" date="2022" name="Res Sq">
        <title>Evolution of multicellular longitudinally dividing oral cavity symbionts (Neisseriaceae).</title>
        <authorList>
            <person name="Nyongesa S."/>
            <person name="Weber P."/>
            <person name="Bernet E."/>
            <person name="Pullido F."/>
            <person name="Nieckarz M."/>
            <person name="Delaby M."/>
            <person name="Nieves C."/>
            <person name="Viehboeck T."/>
            <person name="Krause N."/>
            <person name="Rivera-Millot A."/>
            <person name="Nakamura A."/>
            <person name="Vischer N."/>
            <person name="VanNieuwenhze M."/>
            <person name="Brun Y."/>
            <person name="Cava F."/>
            <person name="Bulgheresi S."/>
            <person name="Veyrier F."/>
        </authorList>
    </citation>
    <scope>NUCLEOTIDE SEQUENCE [LARGE SCALE GENOMIC DNA]</scope>
    <source>
        <strain evidence="6 7">SN4</strain>
    </source>
</reference>
<dbReference type="InterPro" id="IPR051259">
    <property type="entry name" value="rRNA_Methyltransferase"/>
</dbReference>
<dbReference type="Pfam" id="PF00588">
    <property type="entry name" value="SpoU_methylase"/>
    <property type="match status" value="1"/>
</dbReference>
<dbReference type="Gene3D" id="3.40.1280.10">
    <property type="match status" value="1"/>
</dbReference>
<dbReference type="Gene3D" id="3.30.1330.30">
    <property type="match status" value="1"/>
</dbReference>
<dbReference type="InterPro" id="IPR029028">
    <property type="entry name" value="Alpha/beta_knot_MTases"/>
</dbReference>
<dbReference type="InterPro" id="IPR001537">
    <property type="entry name" value="SpoU_MeTrfase"/>
</dbReference>
<feature type="domain" description="MRM3-like substrate binding" evidence="5">
    <location>
        <begin position="9"/>
        <end position="96"/>
    </location>
</feature>
<keyword evidence="7" id="KW-1185">Reference proteome</keyword>
<dbReference type="GO" id="GO:0032259">
    <property type="term" value="P:methylation"/>
    <property type="evidence" value="ECO:0007669"/>
    <property type="project" value="UniProtKB-KW"/>
</dbReference>
<dbReference type="PANTHER" id="PTHR43191">
    <property type="entry name" value="RRNA METHYLTRANSFERASE 3"/>
    <property type="match status" value="1"/>
</dbReference>
<dbReference type="InterPro" id="IPR029064">
    <property type="entry name" value="Ribosomal_eL30-like_sf"/>
</dbReference>
<evidence type="ECO:0000256" key="3">
    <source>
        <dbReference type="ARBA" id="ARBA00022679"/>
    </source>
</evidence>
<keyword evidence="3" id="KW-0808">Transferase</keyword>
<evidence type="ECO:0000313" key="6">
    <source>
        <dbReference type="EMBL" id="UOO88661.1"/>
    </source>
</evidence>
<evidence type="ECO:0000313" key="7">
    <source>
        <dbReference type="Proteomes" id="UP000832011"/>
    </source>
</evidence>
<organism evidence="6 7">
    <name type="scientific">Vitreoscilla massiliensis</name>
    <dbReference type="NCBI Taxonomy" id="1689272"/>
    <lineage>
        <taxon>Bacteria</taxon>
        <taxon>Pseudomonadati</taxon>
        <taxon>Pseudomonadota</taxon>
        <taxon>Betaproteobacteria</taxon>
        <taxon>Neisseriales</taxon>
        <taxon>Neisseriaceae</taxon>
        <taxon>Vitreoscilla</taxon>
    </lineage>
</organism>
<keyword evidence="2 6" id="KW-0489">Methyltransferase</keyword>
<dbReference type="PANTHER" id="PTHR43191:SF2">
    <property type="entry name" value="RRNA METHYLTRANSFERASE 3, MITOCHONDRIAL"/>
    <property type="match status" value="1"/>
</dbReference>
<dbReference type="SUPFAM" id="SSF55315">
    <property type="entry name" value="L30e-like"/>
    <property type="match status" value="1"/>
</dbReference>
<name>A0ABY4DYR1_9NEIS</name>
<dbReference type="CDD" id="cd18095">
    <property type="entry name" value="SpoU-like_rRNA-MTase"/>
    <property type="match status" value="1"/>
</dbReference>
<evidence type="ECO:0000256" key="2">
    <source>
        <dbReference type="ARBA" id="ARBA00022603"/>
    </source>
</evidence>
<dbReference type="RefSeq" id="WP_058357649.1">
    <property type="nucleotide sequence ID" value="NZ_CABKVG010000010.1"/>
</dbReference>
<accession>A0ABY4DYR1</accession>
<protein>
    <submittedName>
        <fullName evidence="6">RNA methyltransferase</fullName>
    </submittedName>
</protein>